<dbReference type="PANTHER" id="PTHR21047:SF2">
    <property type="entry name" value="THYMIDINE DIPHOSPHO-4-KETO-RHAMNOSE 3,5-EPIMERASE"/>
    <property type="match status" value="1"/>
</dbReference>
<organism evidence="6 7">
    <name type="scientific">Tenacibaculum vairaonense</name>
    <dbReference type="NCBI Taxonomy" id="3137860"/>
    <lineage>
        <taxon>Bacteria</taxon>
        <taxon>Pseudomonadati</taxon>
        <taxon>Bacteroidota</taxon>
        <taxon>Flavobacteriia</taxon>
        <taxon>Flavobacteriales</taxon>
        <taxon>Flavobacteriaceae</taxon>
        <taxon>Tenacibaculum</taxon>
    </lineage>
</organism>
<dbReference type="EMBL" id="CAXJRC010000011">
    <property type="protein sequence ID" value="CAL2105891.1"/>
    <property type="molecule type" value="Genomic_DNA"/>
</dbReference>
<reference evidence="6 7" key="1">
    <citation type="submission" date="2024-05" db="EMBL/GenBank/DDBJ databases">
        <authorList>
            <person name="Duchaud E."/>
        </authorList>
    </citation>
    <scope>NUCLEOTIDE SEQUENCE [LARGE SCALE GENOMIC DNA]</scope>
    <source>
        <strain evidence="6">Ena-SAMPLE-TAB-13-05-2024-13:56:06:370-140305</strain>
    </source>
</reference>
<protein>
    <recommendedName>
        <fullName evidence="4 5">dTDP-4-dehydrorhamnose 3,5-epimerase</fullName>
        <ecNumber evidence="3 5">5.1.3.13</ecNumber>
    </recommendedName>
    <alternativeName>
        <fullName evidence="5">Thymidine diphospho-4-keto-rhamnose 3,5-epimerase</fullName>
    </alternativeName>
</protein>
<name>A0ABM9PJU3_9FLAO</name>
<dbReference type="RefSeq" id="WP_348737724.1">
    <property type="nucleotide sequence ID" value="NZ_CAXJRC010000011.1"/>
</dbReference>
<dbReference type="InterPro" id="IPR014710">
    <property type="entry name" value="RmlC-like_jellyroll"/>
</dbReference>
<dbReference type="Pfam" id="PF00908">
    <property type="entry name" value="dTDP_sugar_isom"/>
    <property type="match status" value="1"/>
</dbReference>
<accession>A0ABM9PJU3</accession>
<dbReference type="InterPro" id="IPR011051">
    <property type="entry name" value="RmlC_Cupin_sf"/>
</dbReference>
<evidence type="ECO:0000313" key="7">
    <source>
        <dbReference type="Proteomes" id="UP001497602"/>
    </source>
</evidence>
<proteinExistence type="inferred from homology"/>
<dbReference type="InterPro" id="IPR000888">
    <property type="entry name" value="RmlC-like"/>
</dbReference>
<dbReference type="Proteomes" id="UP001497602">
    <property type="component" value="Unassembled WGS sequence"/>
</dbReference>
<evidence type="ECO:0000256" key="4">
    <source>
        <dbReference type="ARBA" id="ARBA00019595"/>
    </source>
</evidence>
<evidence type="ECO:0000256" key="1">
    <source>
        <dbReference type="ARBA" id="ARBA00001298"/>
    </source>
</evidence>
<dbReference type="NCBIfam" id="TIGR01221">
    <property type="entry name" value="rmlC"/>
    <property type="match status" value="1"/>
</dbReference>
<keyword evidence="7" id="KW-1185">Reference proteome</keyword>
<dbReference type="GO" id="GO:0008830">
    <property type="term" value="F:dTDP-4-dehydrorhamnose 3,5-epimerase activity"/>
    <property type="evidence" value="ECO:0007669"/>
    <property type="project" value="UniProtKB-EC"/>
</dbReference>
<evidence type="ECO:0000256" key="5">
    <source>
        <dbReference type="RuleBase" id="RU364069"/>
    </source>
</evidence>
<comment type="similarity">
    <text evidence="5">Belongs to the dTDP-4-dehydrorhamnose 3,5-epimerase family.</text>
</comment>
<keyword evidence="5 6" id="KW-0413">Isomerase</keyword>
<gene>
    <name evidence="6" type="primary">rfbC</name>
    <name evidence="6" type="ORF">T190115A13A_10047</name>
</gene>
<comment type="function">
    <text evidence="2 5">Catalyzes the epimerization of the C3' and C5'positions of dTDP-6-deoxy-D-xylo-4-hexulose, forming dTDP-6-deoxy-L-lyxo-4-hexulose.</text>
</comment>
<evidence type="ECO:0000256" key="2">
    <source>
        <dbReference type="ARBA" id="ARBA00001997"/>
    </source>
</evidence>
<dbReference type="EC" id="5.1.3.13" evidence="3 5"/>
<comment type="catalytic activity">
    <reaction evidence="1 5">
        <text>dTDP-4-dehydro-6-deoxy-alpha-D-glucose = dTDP-4-dehydro-beta-L-rhamnose</text>
        <dbReference type="Rhea" id="RHEA:16969"/>
        <dbReference type="ChEBI" id="CHEBI:57649"/>
        <dbReference type="ChEBI" id="CHEBI:62830"/>
        <dbReference type="EC" id="5.1.3.13"/>
    </reaction>
</comment>
<dbReference type="CDD" id="cd00438">
    <property type="entry name" value="cupin_RmlC"/>
    <property type="match status" value="1"/>
</dbReference>
<sequence length="184" mass="21168">MNFIETEIPEVIIIEPKVFGDHRGYFLESFNKEQFEENIHKINFVQDNESKSSRGVLRGLHFQKPPFAQAKLVRCIQGKVLDVAVDIRIGSPTYGKYVAVELSEENKRQLFVPRGFAHGYSVLSEEAIFAYKVDNKYAPEYDSGIIWSDSDLNIDWQLEIDEVKLSGKDEKLATLKELKSPFTY</sequence>
<evidence type="ECO:0000313" key="6">
    <source>
        <dbReference type="EMBL" id="CAL2105891.1"/>
    </source>
</evidence>
<comment type="subunit">
    <text evidence="5">Homodimer.</text>
</comment>
<comment type="pathway">
    <text evidence="5">Carbohydrate biosynthesis; dTDP-L-rhamnose biosynthesis.</text>
</comment>
<evidence type="ECO:0000256" key="3">
    <source>
        <dbReference type="ARBA" id="ARBA00012098"/>
    </source>
</evidence>
<dbReference type="SUPFAM" id="SSF51182">
    <property type="entry name" value="RmlC-like cupins"/>
    <property type="match status" value="1"/>
</dbReference>
<dbReference type="Gene3D" id="2.60.120.10">
    <property type="entry name" value="Jelly Rolls"/>
    <property type="match status" value="1"/>
</dbReference>
<dbReference type="PANTHER" id="PTHR21047">
    <property type="entry name" value="DTDP-6-DEOXY-D-GLUCOSE-3,5 EPIMERASE"/>
    <property type="match status" value="1"/>
</dbReference>
<comment type="caution">
    <text evidence="6">The sequence shown here is derived from an EMBL/GenBank/DDBJ whole genome shotgun (WGS) entry which is preliminary data.</text>
</comment>